<dbReference type="SUPFAM" id="SSF56281">
    <property type="entry name" value="Metallo-hydrolase/oxidoreductase"/>
    <property type="match status" value="1"/>
</dbReference>
<evidence type="ECO:0000313" key="1">
    <source>
        <dbReference type="EMBL" id="GKV30741.1"/>
    </source>
</evidence>
<comment type="caution">
    <text evidence="1">The sequence shown here is derived from an EMBL/GenBank/DDBJ whole genome shotgun (WGS) entry which is preliminary data.</text>
</comment>
<reference evidence="1 2" key="1">
    <citation type="journal article" date="2021" name="Commun. Biol.">
        <title>The genome of Shorea leprosula (Dipterocarpaceae) highlights the ecological relevance of drought in aseasonal tropical rainforests.</title>
        <authorList>
            <person name="Ng K.K.S."/>
            <person name="Kobayashi M.J."/>
            <person name="Fawcett J.A."/>
            <person name="Hatakeyama M."/>
            <person name="Paape T."/>
            <person name="Ng C.H."/>
            <person name="Ang C.C."/>
            <person name="Tnah L.H."/>
            <person name="Lee C.T."/>
            <person name="Nishiyama T."/>
            <person name="Sese J."/>
            <person name="O'Brien M.J."/>
            <person name="Copetti D."/>
            <person name="Mohd Noor M.I."/>
            <person name="Ong R.C."/>
            <person name="Putra M."/>
            <person name="Sireger I.Z."/>
            <person name="Indrioko S."/>
            <person name="Kosugi Y."/>
            <person name="Izuno A."/>
            <person name="Isagi Y."/>
            <person name="Lee S.L."/>
            <person name="Shimizu K.K."/>
        </authorList>
    </citation>
    <scope>NUCLEOTIDE SEQUENCE [LARGE SCALE GENOMIC DNA]</scope>
    <source>
        <strain evidence="1">214</strain>
    </source>
</reference>
<dbReference type="PANTHER" id="PTHR46504">
    <property type="entry name" value="TRNASE Z TRZ1"/>
    <property type="match status" value="1"/>
</dbReference>
<dbReference type="Proteomes" id="UP001054252">
    <property type="component" value="Unassembled WGS sequence"/>
</dbReference>
<gene>
    <name evidence="1" type="ORF">SLEP1_g39522</name>
</gene>
<dbReference type="PANTHER" id="PTHR46504:SF1">
    <property type="entry name" value="TRNASE Z TRZ2, CHLOROPLASTIC"/>
    <property type="match status" value="1"/>
</dbReference>
<sequence>MGQVELNLDLVALNVGETYELWNDIVVRPFRTHHVIPSQGYVIYSVRKKLKKEYIHLKGKRIEKLKKSGVEITDIILSPEVAFTGDTTSDHMLDTRNVDSLRAKTLITEATFLNEGYSIKHAQEHGHTHVFEIMEHAQWLQSKAVLLTHFSSRYNIEDIRQAISKLQARVSAKVVPLMEGFKSMYS</sequence>
<dbReference type="InterPro" id="IPR036866">
    <property type="entry name" value="RibonucZ/Hydroxyglut_hydro"/>
</dbReference>
<proteinExistence type="predicted"/>
<dbReference type="AlphaFoldDB" id="A0AAV5L0P3"/>
<accession>A0AAV5L0P3</accession>
<organism evidence="1 2">
    <name type="scientific">Rubroshorea leprosula</name>
    <dbReference type="NCBI Taxonomy" id="152421"/>
    <lineage>
        <taxon>Eukaryota</taxon>
        <taxon>Viridiplantae</taxon>
        <taxon>Streptophyta</taxon>
        <taxon>Embryophyta</taxon>
        <taxon>Tracheophyta</taxon>
        <taxon>Spermatophyta</taxon>
        <taxon>Magnoliopsida</taxon>
        <taxon>eudicotyledons</taxon>
        <taxon>Gunneridae</taxon>
        <taxon>Pentapetalae</taxon>
        <taxon>rosids</taxon>
        <taxon>malvids</taxon>
        <taxon>Malvales</taxon>
        <taxon>Dipterocarpaceae</taxon>
        <taxon>Rubroshorea</taxon>
    </lineage>
</organism>
<name>A0AAV5L0P3_9ROSI</name>
<evidence type="ECO:0000313" key="2">
    <source>
        <dbReference type="Proteomes" id="UP001054252"/>
    </source>
</evidence>
<dbReference type="EMBL" id="BPVZ01000088">
    <property type="protein sequence ID" value="GKV30741.1"/>
    <property type="molecule type" value="Genomic_DNA"/>
</dbReference>
<keyword evidence="2" id="KW-1185">Reference proteome</keyword>
<protein>
    <submittedName>
        <fullName evidence="1">Uncharacterized protein</fullName>
    </submittedName>
</protein>
<dbReference type="Gene3D" id="3.60.15.10">
    <property type="entry name" value="Ribonuclease Z/Hydroxyacylglutathione hydrolase-like"/>
    <property type="match status" value="1"/>
</dbReference>